<evidence type="ECO:0008006" key="4">
    <source>
        <dbReference type="Google" id="ProtNLM"/>
    </source>
</evidence>
<evidence type="ECO:0000256" key="1">
    <source>
        <dbReference type="SAM" id="Phobius"/>
    </source>
</evidence>
<keyword evidence="1" id="KW-1133">Transmembrane helix</keyword>
<name>A0A0V0R2I9_PSEPJ</name>
<evidence type="ECO:0000313" key="2">
    <source>
        <dbReference type="EMBL" id="KRX08405.1"/>
    </source>
</evidence>
<organism evidence="2 3">
    <name type="scientific">Pseudocohnilembus persalinus</name>
    <name type="common">Ciliate</name>
    <dbReference type="NCBI Taxonomy" id="266149"/>
    <lineage>
        <taxon>Eukaryota</taxon>
        <taxon>Sar</taxon>
        <taxon>Alveolata</taxon>
        <taxon>Ciliophora</taxon>
        <taxon>Intramacronucleata</taxon>
        <taxon>Oligohymenophorea</taxon>
        <taxon>Scuticociliatia</taxon>
        <taxon>Philasterida</taxon>
        <taxon>Pseudocohnilembidae</taxon>
        <taxon>Pseudocohnilembus</taxon>
    </lineage>
</organism>
<reference evidence="2 3" key="1">
    <citation type="journal article" date="2015" name="Sci. Rep.">
        <title>Genome of the facultative scuticociliatosis pathogen Pseudocohnilembus persalinus provides insight into its virulence through horizontal gene transfer.</title>
        <authorList>
            <person name="Xiong J."/>
            <person name="Wang G."/>
            <person name="Cheng J."/>
            <person name="Tian M."/>
            <person name="Pan X."/>
            <person name="Warren A."/>
            <person name="Jiang C."/>
            <person name="Yuan D."/>
            <person name="Miao W."/>
        </authorList>
    </citation>
    <scope>NUCLEOTIDE SEQUENCE [LARGE SCALE GENOMIC DNA]</scope>
    <source>
        <strain evidence="2">36N120E</strain>
    </source>
</reference>
<dbReference type="EMBL" id="LDAU01000064">
    <property type="protein sequence ID" value="KRX08405.1"/>
    <property type="molecule type" value="Genomic_DNA"/>
</dbReference>
<protein>
    <recommendedName>
        <fullName evidence="4">Transmembrane protein</fullName>
    </recommendedName>
</protein>
<keyword evidence="3" id="KW-1185">Reference proteome</keyword>
<dbReference type="Proteomes" id="UP000054937">
    <property type="component" value="Unassembled WGS sequence"/>
</dbReference>
<proteinExistence type="predicted"/>
<keyword evidence="1" id="KW-0812">Transmembrane</keyword>
<gene>
    <name evidence="2" type="ORF">PPERSA_08604</name>
</gene>
<sequence>MNMCDDDCQQDIDLNCNYWSTQELLNFEPCNFVTNYFTTQKYKEDRKNEQMSEQLVSNHFECLTLCLSTLTNDLAIVLTAQERNCLYINNANLIQFVVIIFILIQILYLF</sequence>
<feature type="transmembrane region" description="Helical" evidence="1">
    <location>
        <begin position="91"/>
        <end position="109"/>
    </location>
</feature>
<dbReference type="AlphaFoldDB" id="A0A0V0R2I9"/>
<keyword evidence="1" id="KW-0472">Membrane</keyword>
<comment type="caution">
    <text evidence="2">The sequence shown here is derived from an EMBL/GenBank/DDBJ whole genome shotgun (WGS) entry which is preliminary data.</text>
</comment>
<accession>A0A0V0R2I9</accession>
<dbReference type="InParanoid" id="A0A0V0R2I9"/>
<evidence type="ECO:0000313" key="3">
    <source>
        <dbReference type="Proteomes" id="UP000054937"/>
    </source>
</evidence>